<dbReference type="Proteomes" id="UP001074726">
    <property type="component" value="Unassembled WGS sequence"/>
</dbReference>
<evidence type="ECO:0000313" key="1">
    <source>
        <dbReference type="EMBL" id="MCY4725382.1"/>
    </source>
</evidence>
<organism evidence="1 2">
    <name type="scientific">Nocardioides pini</name>
    <dbReference type="NCBI Taxonomy" id="2975053"/>
    <lineage>
        <taxon>Bacteria</taxon>
        <taxon>Bacillati</taxon>
        <taxon>Actinomycetota</taxon>
        <taxon>Actinomycetes</taxon>
        <taxon>Propionibacteriales</taxon>
        <taxon>Nocardioidaceae</taxon>
        <taxon>Nocardioides</taxon>
    </lineage>
</organism>
<reference evidence="1" key="1">
    <citation type="submission" date="2022-08" db="EMBL/GenBank/DDBJ databases">
        <title>Genome sequencing of Nocardioides sp. STR2.</title>
        <authorList>
            <person name="So Y."/>
        </authorList>
    </citation>
    <scope>NUCLEOTIDE SEQUENCE</scope>
    <source>
        <strain evidence="1">STR2</strain>
    </source>
</reference>
<keyword evidence="2" id="KW-1185">Reference proteome</keyword>
<dbReference type="EMBL" id="JAPPUX010000001">
    <property type="protein sequence ID" value="MCY4725382.1"/>
    <property type="molecule type" value="Genomic_DNA"/>
</dbReference>
<dbReference type="RefSeq" id="WP_268110187.1">
    <property type="nucleotide sequence ID" value="NZ_JAPPUX010000001.1"/>
</dbReference>
<comment type="caution">
    <text evidence="1">The sequence shown here is derived from an EMBL/GenBank/DDBJ whole genome shotgun (WGS) entry which is preliminary data.</text>
</comment>
<proteinExistence type="predicted"/>
<protein>
    <submittedName>
        <fullName evidence="1">Uncharacterized protein</fullName>
    </submittedName>
</protein>
<name>A0ABT4CBX4_9ACTN</name>
<accession>A0ABT4CBX4</accession>
<evidence type="ECO:0000313" key="2">
    <source>
        <dbReference type="Proteomes" id="UP001074726"/>
    </source>
</evidence>
<gene>
    <name evidence="1" type="ORF">NYO98_03750</name>
</gene>
<sequence>MSGLIDRLDPLFTQIVDGIGELEGNEACADLFDSEQNRHLEDGWCHEPGYFSIPGSHPWETQALYVAMHPTHPDWSEQTVTNADRERLMQEALTTTWNQSHDSWVNSAVPMVYRSASQDVWEPDPSAMEAPVRALSDLTRWLAGQLEPGAGWTSPDDPEAPQWLADLRTHWPATSQSSESFYDFWNDVNDKCGLYLHAAARLASSSAQVGAALSDYQANLLEATEKCRDRVTEALEQWQAWKDRSGAWPTGAMTDNSGAKDILGHVSTVTGLVALFPPAAAVSGGVSLVTGLVTYIIPDKSIEMEVLSAATASEIHNGFLNDLKRITEEMRKALDGLRTEPPADGGTFGHQGLESYADDVVANRRDWTPPTVHI</sequence>